<dbReference type="Gene3D" id="3.30.870.10">
    <property type="entry name" value="Endonuclease Chain A"/>
    <property type="match status" value="1"/>
</dbReference>
<reference evidence="2 3" key="1">
    <citation type="journal article" date="2019" name="Int. J. Syst. Evol. Microbiol.">
        <title>The Global Catalogue of Microorganisms (GCM) 10K type strain sequencing project: providing services to taxonomists for standard genome sequencing and annotation.</title>
        <authorList>
            <consortium name="The Broad Institute Genomics Platform"/>
            <consortium name="The Broad Institute Genome Sequencing Center for Infectious Disease"/>
            <person name="Wu L."/>
            <person name="Ma J."/>
        </authorList>
    </citation>
    <scope>NUCLEOTIDE SEQUENCE [LARGE SCALE GENOMIC DNA]</scope>
    <source>
        <strain evidence="2 3">CGMCC 1.10594</strain>
    </source>
</reference>
<name>A0ABD6D3Y2_9EURY</name>
<dbReference type="Pfam" id="PF13091">
    <property type="entry name" value="PLDc_2"/>
    <property type="match status" value="1"/>
</dbReference>
<evidence type="ECO:0000313" key="3">
    <source>
        <dbReference type="Proteomes" id="UP001597075"/>
    </source>
</evidence>
<dbReference type="InterPro" id="IPR025202">
    <property type="entry name" value="PLD-like_dom"/>
</dbReference>
<evidence type="ECO:0000313" key="2">
    <source>
        <dbReference type="EMBL" id="MFD1635076.1"/>
    </source>
</evidence>
<evidence type="ECO:0000259" key="1">
    <source>
        <dbReference type="Pfam" id="PF13091"/>
    </source>
</evidence>
<dbReference type="EMBL" id="JBHUDL010000010">
    <property type="protein sequence ID" value="MFD1635076.1"/>
    <property type="molecule type" value="Genomic_DNA"/>
</dbReference>
<protein>
    <submittedName>
        <fullName evidence="2">Phospholipase D-like domain-containing protein</fullName>
    </submittedName>
</protein>
<organism evidence="2 3">
    <name type="scientific">Haloplanus ruber</name>
    <dbReference type="NCBI Taxonomy" id="869892"/>
    <lineage>
        <taxon>Archaea</taxon>
        <taxon>Methanobacteriati</taxon>
        <taxon>Methanobacteriota</taxon>
        <taxon>Stenosarchaea group</taxon>
        <taxon>Halobacteria</taxon>
        <taxon>Halobacteriales</taxon>
        <taxon>Haloferacaceae</taxon>
        <taxon>Haloplanus</taxon>
    </lineage>
</organism>
<feature type="domain" description="Phospholipase D-like" evidence="1">
    <location>
        <begin position="20"/>
        <end position="84"/>
    </location>
</feature>
<dbReference type="Proteomes" id="UP001597075">
    <property type="component" value="Unassembled WGS sequence"/>
</dbReference>
<gene>
    <name evidence="2" type="ORF">ACFSBJ_15200</name>
</gene>
<dbReference type="RefSeq" id="WP_256405300.1">
    <property type="nucleotide sequence ID" value="NZ_CP187151.1"/>
</dbReference>
<proteinExistence type="predicted"/>
<sequence length="100" mass="11258">MEALEELVDKDIQLLVREGESHNDYISERLPEHVVIQEISDLHAKAVVCDAFVYMGSANITRGGLTLNHELCEILENEYGSAEEYVEKKLGLDLVQQSPD</sequence>
<dbReference type="AlphaFoldDB" id="A0ABD6D3Y2"/>
<comment type="caution">
    <text evidence="2">The sequence shown here is derived from an EMBL/GenBank/DDBJ whole genome shotgun (WGS) entry which is preliminary data.</text>
</comment>
<dbReference type="SUPFAM" id="SSF56024">
    <property type="entry name" value="Phospholipase D/nuclease"/>
    <property type="match status" value="1"/>
</dbReference>
<keyword evidence="3" id="KW-1185">Reference proteome</keyword>
<accession>A0ABD6D3Y2</accession>